<dbReference type="SUPFAM" id="SSF51735">
    <property type="entry name" value="NAD(P)-binding Rossmann-fold domains"/>
    <property type="match status" value="1"/>
</dbReference>
<comment type="function">
    <text evidence="4">Catalyzes the reduction of 1-pyrroline-5-carboxylate (PCA) to L-proline.</text>
</comment>
<dbReference type="InterPro" id="IPR053790">
    <property type="entry name" value="P5CR-like_CS"/>
</dbReference>
<comment type="pathway">
    <text evidence="4 7">Amino-acid biosynthesis; L-proline biosynthesis; L-proline from L-glutamate 5-semialdehyde: step 1/1.</text>
</comment>
<evidence type="ECO:0000256" key="3">
    <source>
        <dbReference type="ARBA" id="ARBA00023002"/>
    </source>
</evidence>
<proteinExistence type="inferred from homology"/>
<evidence type="ECO:0000313" key="11">
    <source>
        <dbReference type="Proteomes" id="UP000238605"/>
    </source>
</evidence>
<dbReference type="AlphaFoldDB" id="A0A2S5SVH7"/>
<accession>A0A2S5SVH7</accession>
<dbReference type="PANTHER" id="PTHR11645:SF0">
    <property type="entry name" value="PYRROLINE-5-CARBOXYLATE REDUCTASE 3"/>
    <property type="match status" value="1"/>
</dbReference>
<evidence type="ECO:0000256" key="7">
    <source>
        <dbReference type="RuleBase" id="RU003903"/>
    </source>
</evidence>
<evidence type="ECO:0000256" key="5">
    <source>
        <dbReference type="NCBIfam" id="TIGR00112"/>
    </source>
</evidence>
<keyword evidence="11" id="KW-1185">Reference proteome</keyword>
<comment type="subcellular location">
    <subcellularLocation>
        <location evidence="4">Cytoplasm</location>
    </subcellularLocation>
</comment>
<feature type="domain" description="Pyrroline-5-carboxylate reductase dimerisation" evidence="9">
    <location>
        <begin position="163"/>
        <end position="267"/>
    </location>
</feature>
<dbReference type="GO" id="GO:0004735">
    <property type="term" value="F:pyrroline-5-carboxylate reductase activity"/>
    <property type="evidence" value="ECO:0007669"/>
    <property type="project" value="UniProtKB-UniRule"/>
</dbReference>
<dbReference type="PIRSF" id="PIRSF000193">
    <property type="entry name" value="Pyrrol-5-carb_rd"/>
    <property type="match status" value="1"/>
</dbReference>
<dbReference type="GO" id="GO:0005737">
    <property type="term" value="C:cytoplasm"/>
    <property type="evidence" value="ECO:0007669"/>
    <property type="project" value="UniProtKB-SubCell"/>
</dbReference>
<comment type="caution">
    <text evidence="10">The sequence shown here is derived from an EMBL/GenBank/DDBJ whole genome shotgun (WGS) entry which is preliminary data.</text>
</comment>
<evidence type="ECO:0000256" key="4">
    <source>
        <dbReference type="HAMAP-Rule" id="MF_01925"/>
    </source>
</evidence>
<dbReference type="InterPro" id="IPR029036">
    <property type="entry name" value="P5CR_dimer"/>
</dbReference>
<keyword evidence="4 7" id="KW-0641">Proline biosynthesis</keyword>
<dbReference type="Gene3D" id="3.40.50.720">
    <property type="entry name" value="NAD(P)-binding Rossmann-like Domain"/>
    <property type="match status" value="1"/>
</dbReference>
<dbReference type="PROSITE" id="PS00521">
    <property type="entry name" value="P5CR"/>
    <property type="match status" value="1"/>
</dbReference>
<dbReference type="InterPro" id="IPR036291">
    <property type="entry name" value="NAD(P)-bd_dom_sf"/>
</dbReference>
<gene>
    <name evidence="4" type="primary">proC</name>
    <name evidence="10" type="ORF">C1704_07160</name>
</gene>
<dbReference type="OrthoDB" id="9805754at2"/>
<dbReference type="RefSeq" id="WP_104302052.1">
    <property type="nucleotide sequence ID" value="NZ_PSNX01000005.1"/>
</dbReference>
<feature type="binding site" evidence="6">
    <location>
        <begin position="11"/>
        <end position="16"/>
    </location>
    <ligand>
        <name>NADP(+)</name>
        <dbReference type="ChEBI" id="CHEBI:58349"/>
    </ligand>
</feature>
<keyword evidence="3 4" id="KW-0560">Oxidoreductase</keyword>
<dbReference type="Pfam" id="PF03807">
    <property type="entry name" value="F420_oxidored"/>
    <property type="match status" value="1"/>
</dbReference>
<dbReference type="UniPathway" id="UPA00098">
    <property type="reaction ID" value="UER00361"/>
</dbReference>
<reference evidence="10 11" key="1">
    <citation type="submission" date="2018-02" db="EMBL/GenBank/DDBJ databases">
        <title>Reclassifiation of [Polyangium] brachysporum DSM 7029 as Guopingzhaonella breviflexa gen. nov., sp. nov., a member of the family Comamonadaceae.</title>
        <authorList>
            <person name="Tang B."/>
        </authorList>
    </citation>
    <scope>NUCLEOTIDE SEQUENCE [LARGE SCALE GENOMIC DNA]</scope>
    <source>
        <strain evidence="10 11">BCRC 80649</strain>
    </source>
</reference>
<dbReference type="FunFam" id="1.10.3730.10:FF:000001">
    <property type="entry name" value="Pyrroline-5-carboxylate reductase"/>
    <property type="match status" value="1"/>
</dbReference>
<evidence type="ECO:0000259" key="9">
    <source>
        <dbReference type="Pfam" id="PF14748"/>
    </source>
</evidence>
<dbReference type="NCBIfam" id="TIGR00112">
    <property type="entry name" value="proC"/>
    <property type="match status" value="1"/>
</dbReference>
<dbReference type="InterPro" id="IPR008927">
    <property type="entry name" value="6-PGluconate_DH-like_C_sf"/>
</dbReference>
<dbReference type="EMBL" id="PSNX01000005">
    <property type="protein sequence ID" value="PPE66755.1"/>
    <property type="molecule type" value="Genomic_DNA"/>
</dbReference>
<dbReference type="InterPro" id="IPR000304">
    <property type="entry name" value="Pyrroline-COOH_reductase"/>
</dbReference>
<comment type="catalytic activity">
    <reaction evidence="4">
        <text>L-proline + NAD(+) = (S)-1-pyrroline-5-carboxylate + NADH + 2 H(+)</text>
        <dbReference type="Rhea" id="RHEA:14105"/>
        <dbReference type="ChEBI" id="CHEBI:15378"/>
        <dbReference type="ChEBI" id="CHEBI:17388"/>
        <dbReference type="ChEBI" id="CHEBI:57540"/>
        <dbReference type="ChEBI" id="CHEBI:57945"/>
        <dbReference type="ChEBI" id="CHEBI:60039"/>
        <dbReference type="EC" id="1.5.1.2"/>
    </reaction>
</comment>
<dbReference type="Pfam" id="PF14748">
    <property type="entry name" value="P5CR_dimer"/>
    <property type="match status" value="1"/>
</dbReference>
<dbReference type="HAMAP" id="MF_01925">
    <property type="entry name" value="P5C_reductase"/>
    <property type="match status" value="1"/>
</dbReference>
<keyword evidence="4 7" id="KW-0028">Amino-acid biosynthesis</keyword>
<keyword evidence="2 4" id="KW-0521">NADP</keyword>
<feature type="binding site" evidence="6">
    <location>
        <begin position="72"/>
        <end position="75"/>
    </location>
    <ligand>
        <name>NADP(+)</name>
        <dbReference type="ChEBI" id="CHEBI:58349"/>
    </ligand>
</feature>
<evidence type="ECO:0000259" key="8">
    <source>
        <dbReference type="Pfam" id="PF03807"/>
    </source>
</evidence>
<comment type="similarity">
    <text evidence="1 4 7">Belongs to the pyrroline-5-carboxylate reductase family.</text>
</comment>
<evidence type="ECO:0000256" key="2">
    <source>
        <dbReference type="ARBA" id="ARBA00022857"/>
    </source>
</evidence>
<keyword evidence="4" id="KW-0963">Cytoplasm</keyword>
<organism evidence="10 11">
    <name type="scientific">Caldimonas caldifontis</name>
    <dbReference type="NCBI Taxonomy" id="1452508"/>
    <lineage>
        <taxon>Bacteria</taxon>
        <taxon>Pseudomonadati</taxon>
        <taxon>Pseudomonadota</taxon>
        <taxon>Betaproteobacteria</taxon>
        <taxon>Burkholderiales</taxon>
        <taxon>Sphaerotilaceae</taxon>
        <taxon>Caldimonas</taxon>
    </lineage>
</organism>
<evidence type="ECO:0000256" key="6">
    <source>
        <dbReference type="PIRSR" id="PIRSR000193-1"/>
    </source>
</evidence>
<feature type="domain" description="Pyrroline-5-carboxylate reductase catalytic N-terminal" evidence="8">
    <location>
        <begin position="8"/>
        <end position="100"/>
    </location>
</feature>
<dbReference type="GO" id="GO:0055129">
    <property type="term" value="P:L-proline biosynthetic process"/>
    <property type="evidence" value="ECO:0007669"/>
    <property type="project" value="UniProtKB-UniRule"/>
</dbReference>
<comment type="catalytic activity">
    <reaction evidence="4 7">
        <text>L-proline + NADP(+) = (S)-1-pyrroline-5-carboxylate + NADPH + 2 H(+)</text>
        <dbReference type="Rhea" id="RHEA:14109"/>
        <dbReference type="ChEBI" id="CHEBI:15378"/>
        <dbReference type="ChEBI" id="CHEBI:17388"/>
        <dbReference type="ChEBI" id="CHEBI:57783"/>
        <dbReference type="ChEBI" id="CHEBI:58349"/>
        <dbReference type="ChEBI" id="CHEBI:60039"/>
        <dbReference type="EC" id="1.5.1.2"/>
    </reaction>
</comment>
<evidence type="ECO:0000256" key="1">
    <source>
        <dbReference type="ARBA" id="ARBA00005525"/>
    </source>
</evidence>
<dbReference type="Gene3D" id="1.10.3730.10">
    <property type="entry name" value="ProC C-terminal domain-like"/>
    <property type="match status" value="1"/>
</dbReference>
<evidence type="ECO:0000313" key="10">
    <source>
        <dbReference type="EMBL" id="PPE66755.1"/>
    </source>
</evidence>
<name>A0A2S5SVH7_9BURK</name>
<dbReference type="InterPro" id="IPR028939">
    <property type="entry name" value="P5C_Rdtase_cat_N"/>
</dbReference>
<dbReference type="SUPFAM" id="SSF48179">
    <property type="entry name" value="6-phosphogluconate dehydrogenase C-terminal domain-like"/>
    <property type="match status" value="1"/>
</dbReference>
<dbReference type="PANTHER" id="PTHR11645">
    <property type="entry name" value="PYRROLINE-5-CARBOXYLATE REDUCTASE"/>
    <property type="match status" value="1"/>
</dbReference>
<dbReference type="Proteomes" id="UP000238605">
    <property type="component" value="Unassembled WGS sequence"/>
</dbReference>
<protein>
    <recommendedName>
        <fullName evidence="4 5">Pyrroline-5-carboxylate reductase</fullName>
        <shortName evidence="4">P5C reductase</shortName>
        <shortName evidence="4">P5CR</shortName>
        <ecNumber evidence="4 5">1.5.1.2</ecNumber>
    </recommendedName>
    <alternativeName>
        <fullName evidence="4">PCA reductase</fullName>
    </alternativeName>
</protein>
<sequence>MNSSSPTLAFIGGGNMAQAILGGLIRAGHPPDRLLVVEPWAEQRERLQRAFGLTPLSAAGAELARADTVVWAVKPQLFREAAAPCAAHVGGALHLSVMAGIRTDALVQATGSARVVRAMPNTPALIGQGIAGLYARPEVNTAERRTVEALLTPTGASLWVDREADLDAVTALSGSGPAYVFYFVEAMMVAAQDMGLSAEQGKLLALATFAGAAELARRSDDPPSVLRERVTSKGGTTHAALQSLQADGVAEAFVRALKAAQQRARELGDEFGG</sequence>
<dbReference type="EC" id="1.5.1.2" evidence="4 5"/>